<organism evidence="2 3">
    <name type="scientific">Corynebacterium alimapuense</name>
    <dbReference type="NCBI Taxonomy" id="1576874"/>
    <lineage>
        <taxon>Bacteria</taxon>
        <taxon>Bacillati</taxon>
        <taxon>Actinomycetota</taxon>
        <taxon>Actinomycetes</taxon>
        <taxon>Mycobacteriales</taxon>
        <taxon>Corynebacteriaceae</taxon>
        <taxon>Corynebacterium</taxon>
    </lineage>
</organism>
<feature type="transmembrane region" description="Helical" evidence="1">
    <location>
        <begin position="578"/>
        <end position="599"/>
    </location>
</feature>
<dbReference type="EMBL" id="PTJO01000005">
    <property type="protein sequence ID" value="RNE48414.1"/>
    <property type="molecule type" value="Genomic_DNA"/>
</dbReference>
<dbReference type="SUPFAM" id="SSF55874">
    <property type="entry name" value="ATPase domain of HSP90 chaperone/DNA topoisomerase II/histidine kinase"/>
    <property type="match status" value="1"/>
</dbReference>
<evidence type="ECO:0000256" key="1">
    <source>
        <dbReference type="SAM" id="Phobius"/>
    </source>
</evidence>
<proteinExistence type="predicted"/>
<protein>
    <recommendedName>
        <fullName evidence="4">ATP-binding protein</fullName>
    </recommendedName>
</protein>
<feature type="transmembrane region" description="Helical" evidence="1">
    <location>
        <begin position="473"/>
        <end position="491"/>
    </location>
</feature>
<feature type="transmembrane region" description="Helical" evidence="1">
    <location>
        <begin position="553"/>
        <end position="572"/>
    </location>
</feature>
<feature type="transmembrane region" description="Helical" evidence="1">
    <location>
        <begin position="448"/>
        <end position="467"/>
    </location>
</feature>
<feature type="transmembrane region" description="Helical" evidence="1">
    <location>
        <begin position="85"/>
        <end position="103"/>
    </location>
</feature>
<keyword evidence="3" id="KW-1185">Reference proteome</keyword>
<keyword evidence="1" id="KW-0812">Transmembrane</keyword>
<evidence type="ECO:0000313" key="2">
    <source>
        <dbReference type="EMBL" id="RNE48414.1"/>
    </source>
</evidence>
<accession>A0A3M8K7C5</accession>
<reference evidence="2 3" key="1">
    <citation type="submission" date="2018-02" db="EMBL/GenBank/DDBJ databases">
        <title>Corynebacterium alimpuense sp. nov., a marine obligate actinomycete isolated from sediments of Valparaiso bay, Chile.</title>
        <authorList>
            <person name="Claverias F."/>
            <person name="Gonzales-Siles L."/>
            <person name="Salva-Serra F."/>
            <person name="Inganaes E."/>
            <person name="Molin K."/>
            <person name="Cumsille A."/>
            <person name="Undabarrena A."/>
            <person name="Couve E."/>
            <person name="Moore E.R.B."/>
            <person name="Gomila M."/>
            <person name="Camara B."/>
        </authorList>
    </citation>
    <scope>NUCLEOTIDE SEQUENCE [LARGE SCALE GENOMIC DNA]</scope>
    <source>
        <strain evidence="2 3">CCUG 69366</strain>
    </source>
</reference>
<comment type="caution">
    <text evidence="2">The sequence shown here is derived from an EMBL/GenBank/DDBJ whole genome shotgun (WGS) entry which is preliminary data.</text>
</comment>
<dbReference type="AlphaFoldDB" id="A0A3M8K7C5"/>
<dbReference type="InterPro" id="IPR036890">
    <property type="entry name" value="HATPase_C_sf"/>
</dbReference>
<keyword evidence="1" id="KW-0472">Membrane</keyword>
<feature type="transmembrane region" description="Helical" evidence="1">
    <location>
        <begin position="531"/>
        <end position="546"/>
    </location>
</feature>
<dbReference type="Proteomes" id="UP000266975">
    <property type="component" value="Unassembled WGS sequence"/>
</dbReference>
<sequence>MFSTAVSSEFLPAGFHRPAPIHSSRSSELEAPTSQIYSPIATLAMLRIVAFATSVTWLLLMAIGANGSEYYRSGLVSPTQSLQSMVSLLFTVAILGVFAAGFIHRERVYQLAMGFASLSFVVVVAGHLLLLAIFGQSPLTEIYLGDFVGIPMVMLIMVFPTTWGLLLAIVVIGACAVVNLGTPLGFNTVLEISHSLAFMLPFLVLLQSGIKASHAIDESASRARNSASQVARLKTLHEVETSFLGHVHDRVLTYLDGVSRGVISPADSAARVKILTPEIPRNSRRLLLAGVLHDLVAQLRMVAPNIDITAPESLPETATISADVAAALSEAALEAASNTTSHAPGAQVDCQLSVESSEGVCQGVSVVIRDDGPGFDLARIPGSRAGVRVAITGRMQVVDGCSVDIETAPGQGTSVALVWHETTGEDEPPDFGHIAVPSAYEMVGIDRIFRPSSAIAVLIFFLAMSLNNSHPRPFFYVVSLLAVSVGVWALLRGQELTLPARPTVVTMGSVVVFFLAASVDNPPAVSYWPELWYPWVLILMCTYLAIRDRVWEAWALWGGCLILAEMMARSGFGPSEVGAAYLATKSIVLLPAMLISRLFKVTTRGLPLGLSIDQSQAMALQVAATQRRFLTDSREWIDSRVAAVLDPSFDGEVCRSNAHVLELRLRDSIRSPLFDVTPVNRAVWEARARGVNVRLLDDRYSGLSLPNRVGADPRLAALHLRLQEILDSCSHGSITARIVPAGRANYATIVIAGEDDSRREVFD</sequence>
<evidence type="ECO:0008006" key="4">
    <source>
        <dbReference type="Google" id="ProtNLM"/>
    </source>
</evidence>
<gene>
    <name evidence="2" type="ORF">C5L39_07845</name>
</gene>
<evidence type="ECO:0000313" key="3">
    <source>
        <dbReference type="Proteomes" id="UP000266975"/>
    </source>
</evidence>
<feature type="transmembrane region" description="Helical" evidence="1">
    <location>
        <begin position="142"/>
        <end position="159"/>
    </location>
</feature>
<keyword evidence="1" id="KW-1133">Transmembrane helix</keyword>
<feature type="transmembrane region" description="Helical" evidence="1">
    <location>
        <begin position="44"/>
        <end position="65"/>
    </location>
</feature>
<feature type="transmembrane region" description="Helical" evidence="1">
    <location>
        <begin position="115"/>
        <end position="136"/>
    </location>
</feature>
<dbReference type="Gene3D" id="3.30.565.10">
    <property type="entry name" value="Histidine kinase-like ATPase, C-terminal domain"/>
    <property type="match status" value="1"/>
</dbReference>
<feature type="transmembrane region" description="Helical" evidence="1">
    <location>
        <begin position="503"/>
        <end position="519"/>
    </location>
</feature>
<name>A0A3M8K7C5_9CORY</name>